<evidence type="ECO:0000313" key="2">
    <source>
        <dbReference type="Proteomes" id="UP000199197"/>
    </source>
</evidence>
<dbReference type="EMBL" id="CZVW01000007">
    <property type="protein sequence ID" value="CUT00187.1"/>
    <property type="molecule type" value="Genomic_DNA"/>
</dbReference>
<dbReference type="AlphaFoldDB" id="A0A0N7MX16"/>
<protein>
    <submittedName>
        <fullName evidence="1">Transcriptional regulator, BadM/Rrf2 family</fullName>
    </submittedName>
</protein>
<accession>A0A0N7MX16</accession>
<dbReference type="GO" id="GO:0003700">
    <property type="term" value="F:DNA-binding transcription factor activity"/>
    <property type="evidence" value="ECO:0007669"/>
    <property type="project" value="TreeGrafter"/>
</dbReference>
<keyword evidence="2" id="KW-1185">Reference proteome</keyword>
<dbReference type="OrthoDB" id="9795923at2"/>
<dbReference type="PANTHER" id="PTHR33221:SF15">
    <property type="entry name" value="HTH-TYPE TRANSCRIPTIONAL REGULATOR YWGB-RELATED"/>
    <property type="match status" value="1"/>
</dbReference>
<dbReference type="PANTHER" id="PTHR33221">
    <property type="entry name" value="WINGED HELIX-TURN-HELIX TRANSCRIPTIONAL REGULATOR, RRF2 FAMILY"/>
    <property type="match status" value="1"/>
</dbReference>
<reference evidence="2" key="1">
    <citation type="submission" date="2015-11" db="EMBL/GenBank/DDBJ databases">
        <authorList>
            <person name="Varghese N."/>
        </authorList>
    </citation>
    <scope>NUCLEOTIDE SEQUENCE [LARGE SCALE GENOMIC DNA]</scope>
    <source>
        <strain evidence="2">JGI-23</strain>
    </source>
</reference>
<dbReference type="RefSeq" id="WP_092348870.1">
    <property type="nucleotide sequence ID" value="NZ_CZVW01000007.1"/>
</dbReference>
<dbReference type="InterPro" id="IPR000944">
    <property type="entry name" value="Tscrpt_reg_Rrf2"/>
</dbReference>
<dbReference type="InterPro" id="IPR030489">
    <property type="entry name" value="TR_Rrf2-type_CS"/>
</dbReference>
<evidence type="ECO:0000313" key="1">
    <source>
        <dbReference type="EMBL" id="CUT00187.1"/>
    </source>
</evidence>
<proteinExistence type="predicted"/>
<dbReference type="InterPro" id="IPR036390">
    <property type="entry name" value="WH_DNA-bd_sf"/>
</dbReference>
<dbReference type="NCBIfam" id="TIGR00738">
    <property type="entry name" value="rrf2_super"/>
    <property type="match status" value="1"/>
</dbReference>
<dbReference type="SUPFAM" id="SSF46785">
    <property type="entry name" value="Winged helix' DNA-binding domain"/>
    <property type="match status" value="1"/>
</dbReference>
<dbReference type="InterPro" id="IPR036388">
    <property type="entry name" value="WH-like_DNA-bd_sf"/>
</dbReference>
<name>A0A0N7MX16_9BACT</name>
<gene>
    <name evidence="1" type="ORF">JGI23_00803</name>
</gene>
<dbReference type="PROSITE" id="PS51197">
    <property type="entry name" value="HTH_RRF2_2"/>
    <property type="match status" value="1"/>
</dbReference>
<dbReference type="Proteomes" id="UP000199197">
    <property type="component" value="Unassembled WGS sequence"/>
</dbReference>
<dbReference type="GO" id="GO:0005829">
    <property type="term" value="C:cytosol"/>
    <property type="evidence" value="ECO:0007669"/>
    <property type="project" value="TreeGrafter"/>
</dbReference>
<sequence>MIISKTLDYAVRTLIYLGKQPSRRSILMKEIAENQKIPLSYLAKVMRQLVKAGIIFSEFGPNGGYSLKKMPSEITLKQVYEAVEGELKMIECFDTPGSSCVFTSCCGQADIWHEVEAKLIKILENITLQDVIERDCIYPEKVLTINKQNTLINKQERKNANT</sequence>
<dbReference type="Gene3D" id="1.10.10.10">
    <property type="entry name" value="Winged helix-like DNA-binding domain superfamily/Winged helix DNA-binding domain"/>
    <property type="match status" value="1"/>
</dbReference>
<organism evidence="1 2">
    <name type="scientific">Candidatus Chryseopegocella kryptomonas</name>
    <dbReference type="NCBI Taxonomy" id="1633643"/>
    <lineage>
        <taxon>Bacteria</taxon>
        <taxon>Pseudomonadati</taxon>
        <taxon>Candidatus Kryptoniota</taxon>
        <taxon>Candidatus Chryseopegocella</taxon>
    </lineage>
</organism>
<dbReference type="Pfam" id="PF02082">
    <property type="entry name" value="Rrf2"/>
    <property type="match status" value="1"/>
</dbReference>
<dbReference type="PROSITE" id="PS01332">
    <property type="entry name" value="HTH_RRF2_1"/>
    <property type="match status" value="1"/>
</dbReference>